<proteinExistence type="predicted"/>
<sequence length="43" mass="4940">MHRAAHVPGQQDRPDREVFVVTNRHRQSNPVIAEPVIIAQGRR</sequence>
<dbReference type="Proteomes" id="UP000198290">
    <property type="component" value="Chromosome"/>
</dbReference>
<name>A0A3G9GEC9_9NEIS</name>
<dbReference type="AlphaFoldDB" id="A0A3G9GEC9"/>
<organism evidence="1 2">
    <name type="scientific">Aquitalea magnusonii</name>
    <dbReference type="NCBI Taxonomy" id="332411"/>
    <lineage>
        <taxon>Bacteria</taxon>
        <taxon>Pseudomonadati</taxon>
        <taxon>Pseudomonadota</taxon>
        <taxon>Betaproteobacteria</taxon>
        <taxon>Neisseriales</taxon>
        <taxon>Chromobacteriaceae</taxon>
        <taxon>Aquitalea</taxon>
    </lineage>
</organism>
<protein>
    <submittedName>
        <fullName evidence="1">Uncharacterized protein</fullName>
    </submittedName>
</protein>
<reference evidence="2" key="1">
    <citation type="journal article" date="2017" name="Biotechnol. Biofuels">
        <title>Evaluation of environmental bacterial communities as a factor affecting the growth of duckweed Lemna minor.</title>
        <authorList>
            <person name="Ishizawa H."/>
            <person name="Kuroda M."/>
            <person name="Morikawa M."/>
            <person name="Ike M."/>
        </authorList>
    </citation>
    <scope>NUCLEOTIDE SEQUENCE [LARGE SCALE GENOMIC DNA]</scope>
    <source>
        <strain evidence="2">H3</strain>
    </source>
</reference>
<keyword evidence="2" id="KW-1185">Reference proteome</keyword>
<reference evidence="2" key="3">
    <citation type="journal article" date="2017" name="Plant Physiol. Biochem.">
        <title>Differential oxidative and antioxidative response of duckweed Lemna minor toward plant growth promoting/inhibiting bacteria.</title>
        <authorList>
            <person name="Ishizawa H."/>
            <person name="Kuroda M."/>
            <person name="Morikawa M."/>
            <person name="Ike M."/>
        </authorList>
    </citation>
    <scope>NUCLEOTIDE SEQUENCE [LARGE SCALE GENOMIC DNA]</scope>
    <source>
        <strain evidence="2">H3</strain>
    </source>
</reference>
<gene>
    <name evidence="1" type="ORF">DLM_0805</name>
</gene>
<dbReference type="EMBL" id="AP018823">
    <property type="protein sequence ID" value="BBF84452.1"/>
    <property type="molecule type" value="Genomic_DNA"/>
</dbReference>
<evidence type="ECO:0000313" key="1">
    <source>
        <dbReference type="EMBL" id="BBF84452.1"/>
    </source>
</evidence>
<accession>A0A3G9GEC9</accession>
<dbReference type="KEGG" id="amah:DLM_0805"/>
<evidence type="ECO:0000313" key="2">
    <source>
        <dbReference type="Proteomes" id="UP000198290"/>
    </source>
</evidence>
<reference evidence="1 2" key="2">
    <citation type="journal article" date="2017" name="Genome Announc.">
        <title>Draft genome sequence of Aquitalea magnusonii strain H3, a plant growth-promoting bacterium of duckweed Lemna minor.</title>
        <authorList>
            <person name="Ishizawa H."/>
            <person name="Kuroda M."/>
            <person name="Ike M."/>
        </authorList>
    </citation>
    <scope>NUCLEOTIDE SEQUENCE [LARGE SCALE GENOMIC DNA]</scope>
    <source>
        <strain evidence="1 2">H3</strain>
    </source>
</reference>